<dbReference type="EMBL" id="HE978315">
    <property type="protein sequence ID" value="CCK68568.1"/>
    <property type="molecule type" value="Genomic_DNA"/>
</dbReference>
<proteinExistence type="inferred from homology"/>
<evidence type="ECO:0000256" key="2">
    <source>
        <dbReference type="ARBA" id="ARBA00011022"/>
    </source>
</evidence>
<dbReference type="GO" id="GO:0000056">
    <property type="term" value="P:ribosomal small subunit export from nucleus"/>
    <property type="evidence" value="ECO:0007669"/>
    <property type="project" value="EnsemblFungi"/>
</dbReference>
<evidence type="ECO:0000256" key="1">
    <source>
        <dbReference type="ARBA" id="ARBA00004604"/>
    </source>
</evidence>
<dbReference type="AlphaFoldDB" id="J7RGA6"/>
<name>J7RGA6_HUIN7</name>
<feature type="region of interest" description="Disordered" evidence="8">
    <location>
        <begin position="1"/>
        <end position="30"/>
    </location>
</feature>
<comment type="function">
    <text evidence="7">Involved in ribosome biogenesis. Required for normal pre-rRNA processing in internal transcribed spacer 1 (ITS1). May be involved in the movements of the replication forks.</text>
</comment>
<dbReference type="GO" id="GO:0032040">
    <property type="term" value="C:small-subunit processome"/>
    <property type="evidence" value="ECO:0007669"/>
    <property type="project" value="EnsemblFungi"/>
</dbReference>
<comment type="similarity">
    <text evidence="2">Belongs to the SLX9 family.</text>
</comment>
<evidence type="ECO:0000256" key="7">
    <source>
        <dbReference type="ARBA" id="ARBA00025083"/>
    </source>
</evidence>
<keyword evidence="6" id="KW-0539">Nucleus</keyword>
<evidence type="ECO:0000313" key="9">
    <source>
        <dbReference type="EMBL" id="CCK68568.1"/>
    </source>
</evidence>
<organism evidence="9 10">
    <name type="scientific">Huiozyma naganishii (strain ATCC MYA-139 / BCRC 22969 / CBS 8797 / KCTC 17520 / NBRC 10181 / NCYC 3082 / Yp74L-3)</name>
    <name type="common">Yeast</name>
    <name type="synonym">Kazachstania naganishii</name>
    <dbReference type="NCBI Taxonomy" id="1071383"/>
    <lineage>
        <taxon>Eukaryota</taxon>
        <taxon>Fungi</taxon>
        <taxon>Dikarya</taxon>
        <taxon>Ascomycota</taxon>
        <taxon>Saccharomycotina</taxon>
        <taxon>Saccharomycetes</taxon>
        <taxon>Saccharomycetales</taxon>
        <taxon>Saccharomycetaceae</taxon>
        <taxon>Huiozyma</taxon>
    </lineage>
</organism>
<comment type="subcellular location">
    <subcellularLocation>
        <location evidence="1">Nucleus</location>
        <location evidence="1">Nucleolus</location>
    </subcellularLocation>
</comment>
<evidence type="ECO:0000313" key="10">
    <source>
        <dbReference type="Proteomes" id="UP000006310"/>
    </source>
</evidence>
<evidence type="ECO:0000256" key="8">
    <source>
        <dbReference type="SAM" id="MobiDB-lite"/>
    </source>
</evidence>
<evidence type="ECO:0000256" key="5">
    <source>
        <dbReference type="ARBA" id="ARBA00022517"/>
    </source>
</evidence>
<dbReference type="GeneID" id="34524218"/>
<dbReference type="KEGG" id="kng:KNAG_0B01210"/>
<dbReference type="GO" id="GO:0030686">
    <property type="term" value="C:90S preribosome"/>
    <property type="evidence" value="ECO:0007669"/>
    <property type="project" value="EnsemblFungi"/>
</dbReference>
<evidence type="ECO:0000256" key="6">
    <source>
        <dbReference type="ARBA" id="ARBA00023242"/>
    </source>
</evidence>
<dbReference type="eggNOG" id="ENOG502S2IS">
    <property type="taxonomic scope" value="Eukaryota"/>
</dbReference>
<keyword evidence="10" id="KW-1185">Reference proteome</keyword>
<dbReference type="Proteomes" id="UP000006310">
    <property type="component" value="Chromosome 2"/>
</dbReference>
<gene>
    <name evidence="9" type="primary">KNAG0B01210</name>
    <name evidence="9" type="ordered locus">KNAG_0B01210</name>
</gene>
<dbReference type="GO" id="GO:0051880">
    <property type="term" value="F:G-quadruplex DNA binding"/>
    <property type="evidence" value="ECO:0007669"/>
    <property type="project" value="EnsemblFungi"/>
</dbReference>
<feature type="region of interest" description="Disordered" evidence="8">
    <location>
        <begin position="70"/>
        <end position="122"/>
    </location>
</feature>
<dbReference type="InterPro" id="IPR028160">
    <property type="entry name" value="Slx9-like"/>
</dbReference>
<dbReference type="Pfam" id="PF15341">
    <property type="entry name" value="SLX9"/>
    <property type="match status" value="1"/>
</dbReference>
<dbReference type="GO" id="GO:0030688">
    <property type="term" value="C:preribosome, small subunit precursor"/>
    <property type="evidence" value="ECO:0007669"/>
    <property type="project" value="EnsemblFungi"/>
</dbReference>
<evidence type="ECO:0000256" key="4">
    <source>
        <dbReference type="ARBA" id="ARBA00021321"/>
    </source>
</evidence>
<dbReference type="STRING" id="1071383.J7RGA6"/>
<accession>J7RGA6</accession>
<dbReference type="GO" id="GO:0000462">
    <property type="term" value="P:maturation of SSU-rRNA from tricistronic rRNA transcript (SSU-rRNA, 5.8S rRNA, LSU-rRNA)"/>
    <property type="evidence" value="ECO:0007669"/>
    <property type="project" value="EnsemblFungi"/>
</dbReference>
<reference evidence="10" key="2">
    <citation type="submission" date="2012-08" db="EMBL/GenBank/DDBJ databases">
        <title>Genome sequence of Kazachstania naganishii.</title>
        <authorList>
            <person name="Gordon J.L."/>
            <person name="Armisen D."/>
            <person name="Proux-Wera E."/>
            <person name="OhEigeartaigh S.S."/>
            <person name="Byrne K.P."/>
            <person name="Wolfe K.H."/>
        </authorList>
    </citation>
    <scope>NUCLEOTIDE SEQUENCE [LARGE SCALE GENOMIC DNA]</scope>
    <source>
        <strain evidence="10">ATCC MYA-139 / BCRC 22969 / CBS 8797 / CCRC 22969 / KCTC 17520 / NBRC 10181 / NCYC 3082</strain>
    </source>
</reference>
<dbReference type="OMA" id="PKAYLHQ"/>
<protein>
    <recommendedName>
        <fullName evidence="4">Ribosome biogenesis protein SLX9</fullName>
    </recommendedName>
</protein>
<dbReference type="RefSeq" id="XP_022462814.1">
    <property type="nucleotide sequence ID" value="XM_022611401.1"/>
</dbReference>
<dbReference type="HOGENOM" id="CLU_1372424_0_0_1"/>
<comment type="subunit">
    <text evidence="3">Interacts with the 35S, 23S and 20S pre-rRNAs and with the U3 snoRNA.</text>
</comment>
<dbReference type="OrthoDB" id="4068648at2759"/>
<evidence type="ECO:0000256" key="3">
    <source>
        <dbReference type="ARBA" id="ARBA00011523"/>
    </source>
</evidence>
<keyword evidence="5" id="KW-0690">Ribosome biogenesis</keyword>
<sequence>MVAKKRSTLRGKASARLGHKTVEESVPEVPLELPEDPKAFLHQRKETKKDKLLTKQTAFLSQIKNSSANEFGGISKSAVRRRKRKERDDLKPKMQDLLTSLEQEGDLKEFTENAEGDSTAMEVKRQTFRLVERDLEPGTVKIKKNEPNIRNKRGAKILSIKETERFSQVLQNEQFKKNSFSALRDIIKMQKR</sequence>
<reference evidence="9 10" key="1">
    <citation type="journal article" date="2011" name="Proc. Natl. Acad. Sci. U.S.A.">
        <title>Evolutionary erosion of yeast sex chromosomes by mating-type switching accidents.</title>
        <authorList>
            <person name="Gordon J.L."/>
            <person name="Armisen D."/>
            <person name="Proux-Wera E."/>
            <person name="Oheigeartaigh S.S."/>
            <person name="Byrne K.P."/>
            <person name="Wolfe K.H."/>
        </authorList>
    </citation>
    <scope>NUCLEOTIDE SEQUENCE [LARGE SCALE GENOMIC DNA]</scope>
    <source>
        <strain evidence="10">ATCC MYA-139 / BCRC 22969 / CBS 8797 / CCRC 22969 / KCTC 17520 / NBRC 10181 / NCYC 3082</strain>
    </source>
</reference>